<dbReference type="GO" id="GO:0005791">
    <property type="term" value="C:rough endoplasmic reticulum"/>
    <property type="evidence" value="ECO:0007669"/>
    <property type="project" value="UniProtKB-SubCell"/>
</dbReference>
<protein>
    <recommendedName>
        <fullName evidence="5">procollagen-lysine 5-dioxygenase</fullName>
        <ecNumber evidence="5">1.14.11.4</ecNumber>
    </recommendedName>
</protein>
<proteinExistence type="predicted"/>
<evidence type="ECO:0000256" key="3">
    <source>
        <dbReference type="ARBA" id="ARBA00004367"/>
    </source>
</evidence>
<comment type="subcellular location">
    <subcellularLocation>
        <location evidence="3">Endoplasmic reticulum membrane</location>
        <topology evidence="3">Peripheral membrane protein</topology>
        <orientation evidence="3">Lumenal side</orientation>
    </subcellularLocation>
    <subcellularLocation>
        <location evidence="4">Rough endoplasmic reticulum</location>
    </subcellularLocation>
</comment>
<evidence type="ECO:0000256" key="1">
    <source>
        <dbReference type="ARBA" id="ARBA00001954"/>
    </source>
</evidence>
<keyword evidence="13" id="KW-0472">Membrane</keyword>
<dbReference type="AlphaFoldDB" id="A0A0N4WU03"/>
<keyword evidence="9" id="KW-0847">Vitamin C</keyword>
<evidence type="ECO:0000259" key="17">
    <source>
        <dbReference type="PROSITE" id="PS51471"/>
    </source>
</evidence>
<keyword evidence="12" id="KW-0408">Iron</keyword>
<dbReference type="Gene3D" id="2.60.120.620">
    <property type="entry name" value="q2cbj1_9rhob like domain"/>
    <property type="match status" value="1"/>
</dbReference>
<evidence type="ECO:0000256" key="16">
    <source>
        <dbReference type="SAM" id="SignalP"/>
    </source>
</evidence>
<gene>
    <name evidence="18" type="ORF">HPLM_LOCUS15092</name>
</gene>
<dbReference type="Proteomes" id="UP000268014">
    <property type="component" value="Unassembled WGS sequence"/>
</dbReference>
<dbReference type="InterPro" id="IPR005123">
    <property type="entry name" value="Oxoglu/Fe-dep_dioxygenase_dom"/>
</dbReference>
<evidence type="ECO:0000256" key="15">
    <source>
        <dbReference type="ARBA" id="ARBA00047930"/>
    </source>
</evidence>
<dbReference type="GO" id="GO:0008475">
    <property type="term" value="F:procollagen-lysine 5-dioxygenase activity"/>
    <property type="evidence" value="ECO:0007669"/>
    <property type="project" value="UniProtKB-EC"/>
</dbReference>
<evidence type="ECO:0000256" key="12">
    <source>
        <dbReference type="ARBA" id="ARBA00023004"/>
    </source>
</evidence>
<keyword evidence="6" id="KW-0479">Metal-binding</keyword>
<reference evidence="20" key="1">
    <citation type="submission" date="2017-02" db="UniProtKB">
        <authorList>
            <consortium name="WormBaseParasite"/>
        </authorList>
    </citation>
    <scope>IDENTIFICATION</scope>
</reference>
<accession>A0A0N4WU03</accession>
<comment type="cofactor">
    <cofactor evidence="2">
        <name>L-ascorbate</name>
        <dbReference type="ChEBI" id="CHEBI:38290"/>
    </cofactor>
</comment>
<evidence type="ECO:0000313" key="18">
    <source>
        <dbReference type="EMBL" id="VDO55356.1"/>
    </source>
</evidence>
<keyword evidence="14" id="KW-0325">Glycoprotein</keyword>
<feature type="chain" id="PRO_5043124033" description="procollagen-lysine 5-dioxygenase" evidence="16">
    <location>
        <begin position="17"/>
        <end position="711"/>
    </location>
</feature>
<organism evidence="20">
    <name type="scientific">Haemonchus placei</name>
    <name type="common">Barber's pole worm</name>
    <dbReference type="NCBI Taxonomy" id="6290"/>
    <lineage>
        <taxon>Eukaryota</taxon>
        <taxon>Metazoa</taxon>
        <taxon>Ecdysozoa</taxon>
        <taxon>Nematoda</taxon>
        <taxon>Chromadorea</taxon>
        <taxon>Rhabditida</taxon>
        <taxon>Rhabditina</taxon>
        <taxon>Rhabditomorpha</taxon>
        <taxon>Strongyloidea</taxon>
        <taxon>Trichostrongylidae</taxon>
        <taxon>Haemonchus</taxon>
    </lineage>
</organism>
<keyword evidence="7 16" id="KW-0732">Signal</keyword>
<keyword evidence="19" id="KW-1185">Reference proteome</keyword>
<evidence type="ECO:0000256" key="9">
    <source>
        <dbReference type="ARBA" id="ARBA00022896"/>
    </source>
</evidence>
<dbReference type="GO" id="GO:0031418">
    <property type="term" value="F:L-ascorbic acid binding"/>
    <property type="evidence" value="ECO:0007669"/>
    <property type="project" value="UniProtKB-KW"/>
</dbReference>
<dbReference type="SMART" id="SM00702">
    <property type="entry name" value="P4Hc"/>
    <property type="match status" value="1"/>
</dbReference>
<evidence type="ECO:0000256" key="8">
    <source>
        <dbReference type="ARBA" id="ARBA00022824"/>
    </source>
</evidence>
<dbReference type="EC" id="1.14.11.4" evidence="5"/>
<evidence type="ECO:0000256" key="5">
    <source>
        <dbReference type="ARBA" id="ARBA00012264"/>
    </source>
</evidence>
<evidence type="ECO:0000256" key="13">
    <source>
        <dbReference type="ARBA" id="ARBA00023136"/>
    </source>
</evidence>
<dbReference type="PROSITE" id="PS51471">
    <property type="entry name" value="FE2OG_OXY"/>
    <property type="match status" value="1"/>
</dbReference>
<evidence type="ECO:0000256" key="14">
    <source>
        <dbReference type="ARBA" id="ARBA00023180"/>
    </source>
</evidence>
<dbReference type="InterPro" id="IPR006620">
    <property type="entry name" value="Pro_4_hyd_alph"/>
</dbReference>
<dbReference type="InterPro" id="IPR057589">
    <property type="entry name" value="GT_PLOD"/>
</dbReference>
<dbReference type="Pfam" id="PF25342">
    <property type="entry name" value="GT_PLOD"/>
    <property type="match status" value="1"/>
</dbReference>
<evidence type="ECO:0000256" key="4">
    <source>
        <dbReference type="ARBA" id="ARBA00004427"/>
    </source>
</evidence>
<comment type="catalytic activity">
    <reaction evidence="15">
        <text>L-lysyl-[collagen] + 2-oxoglutarate + O2 = (5R)-5-hydroxy-L-lysyl-[collagen] + succinate + CO2</text>
        <dbReference type="Rhea" id="RHEA:16569"/>
        <dbReference type="Rhea" id="RHEA-COMP:12751"/>
        <dbReference type="Rhea" id="RHEA-COMP:12752"/>
        <dbReference type="ChEBI" id="CHEBI:15379"/>
        <dbReference type="ChEBI" id="CHEBI:16526"/>
        <dbReference type="ChEBI" id="CHEBI:16810"/>
        <dbReference type="ChEBI" id="CHEBI:29969"/>
        <dbReference type="ChEBI" id="CHEBI:30031"/>
        <dbReference type="ChEBI" id="CHEBI:133442"/>
        <dbReference type="EC" id="1.14.11.4"/>
    </reaction>
</comment>
<dbReference type="InterPro" id="IPR001006">
    <property type="entry name" value="Procol_lys_dOase"/>
</dbReference>
<evidence type="ECO:0000313" key="19">
    <source>
        <dbReference type="Proteomes" id="UP000268014"/>
    </source>
</evidence>
<feature type="signal peptide" evidence="16">
    <location>
        <begin position="1"/>
        <end position="16"/>
    </location>
</feature>
<feature type="domain" description="Fe2OG dioxygenase" evidence="17">
    <location>
        <begin position="627"/>
        <end position="711"/>
    </location>
</feature>
<keyword evidence="8" id="KW-0256">Endoplasmic reticulum</keyword>
<dbReference type="PROSITE" id="PS01325">
    <property type="entry name" value="LYS_HYDROXYLASE"/>
    <property type="match status" value="1"/>
</dbReference>
<dbReference type="EMBL" id="UZAF01018831">
    <property type="protein sequence ID" value="VDO55356.1"/>
    <property type="molecule type" value="Genomic_DNA"/>
</dbReference>
<sequence>MLVLLAALLLPGLVWCGPPPKVVVVTIATEDTDGLRRMLQSAKTFNIKVEVLGMGEEWNGGDTRIEKGGGQKVRLLREGLKKYANEQDTIILFVDAYDVVFTASMDTILDRYLTHFEDYRVLFGAEPYCWPDESLAIEYPLVGFGKRYLNSGLFIGYAKEIYQILSLKHIADADDDQLYYTMVYLDEKLRKDLKIGLDSVSRIFQNLNGVTDDVELQFDDDGTALAYNAAYNTYPAILHGNGPSKRYLNYLANYVSKRWSSTKGCPICGKKPKLDLAKKDPADYPLVAIAVFIAKPIPFIEEMLETFARLDYPKKRIALFIYNSQQSNIKTVMDFLSKYGSQYYTKKVFNGVTEIQEREARQEALTFASRHDAEYLFSLDGDAYLTNDKTLQYLIEYSVNYEVGIIAPLLAQPGKMFTNFWGDIAPNGYYARSEDYMAIVQRKRVGFWNVPFVTSAVLINKEKMREMKTPYFYDKILDPDMSFCKWARDKGHFMYVDNEQDFGFLIVSDEYVEVLKRGKLHPEMWEIFENRQIWEARYLHPEYHKLLAEDTVIEQACTDVYDYPLVSERFCKEMIEEMEHYGHWSSGSNKDDRLAGGYENVPTRDIHMRQEFTHQLESYSSLFQPVEAIMMFVVRYRPDEQPSLRPHHDASTFSIDIALNKKGVDYEGGGVSYPRYNCVVPADQVGWAMMFPGRLTHLHEGLPTTKGTRYI</sequence>
<dbReference type="OMA" id="TDVACNH"/>
<dbReference type="PANTHER" id="PTHR10730">
    <property type="entry name" value="PROCOLLAGEN-LYSINE,2-OXOGLUTARATE 5-DIOXYGENASE/GLYCOSYLTRANSFERASE 25 FAMILY MEMBER"/>
    <property type="match status" value="1"/>
</dbReference>
<evidence type="ECO:0000256" key="10">
    <source>
        <dbReference type="ARBA" id="ARBA00022964"/>
    </source>
</evidence>
<evidence type="ECO:0000256" key="7">
    <source>
        <dbReference type="ARBA" id="ARBA00022729"/>
    </source>
</evidence>
<dbReference type="SUPFAM" id="SSF53448">
    <property type="entry name" value="Nucleotide-diphospho-sugar transferases"/>
    <property type="match status" value="1"/>
</dbReference>
<keyword evidence="10" id="KW-0223">Dioxygenase</keyword>
<dbReference type="STRING" id="6290.A0A0N4WU03"/>
<comment type="cofactor">
    <cofactor evidence="1">
        <name>Fe(2+)</name>
        <dbReference type="ChEBI" id="CHEBI:29033"/>
    </cofactor>
</comment>
<evidence type="ECO:0000256" key="11">
    <source>
        <dbReference type="ARBA" id="ARBA00023002"/>
    </source>
</evidence>
<keyword evidence="11" id="KW-0560">Oxidoreductase</keyword>
<dbReference type="OrthoDB" id="69177at2759"/>
<dbReference type="Pfam" id="PF03171">
    <property type="entry name" value="2OG-FeII_Oxy"/>
    <property type="match status" value="1"/>
</dbReference>
<dbReference type="GO" id="GO:0005506">
    <property type="term" value="F:iron ion binding"/>
    <property type="evidence" value="ECO:0007669"/>
    <property type="project" value="InterPro"/>
</dbReference>
<dbReference type="WBParaSite" id="HPLM_0001510001-mRNA-1">
    <property type="protein sequence ID" value="HPLM_0001510001-mRNA-1"/>
    <property type="gene ID" value="HPLM_0001510001"/>
</dbReference>
<dbReference type="PANTHER" id="PTHR10730:SF45">
    <property type="entry name" value="PROCOLLAGEN-LYSINE,2-OXOGLUTARATE 5-DIOXYGENASE"/>
    <property type="match status" value="1"/>
</dbReference>
<name>A0A0N4WU03_HAEPC</name>
<reference evidence="18 19" key="2">
    <citation type="submission" date="2018-11" db="EMBL/GenBank/DDBJ databases">
        <authorList>
            <consortium name="Pathogen Informatics"/>
        </authorList>
    </citation>
    <scope>NUCLEOTIDE SEQUENCE [LARGE SCALE GENOMIC DNA]</scope>
    <source>
        <strain evidence="18 19">MHpl1</strain>
    </source>
</reference>
<dbReference type="InterPro" id="IPR044861">
    <property type="entry name" value="IPNS-like_FE2OG_OXY"/>
</dbReference>
<evidence type="ECO:0000256" key="6">
    <source>
        <dbReference type="ARBA" id="ARBA00022723"/>
    </source>
</evidence>
<evidence type="ECO:0000256" key="2">
    <source>
        <dbReference type="ARBA" id="ARBA00001961"/>
    </source>
</evidence>
<dbReference type="InterPro" id="IPR029044">
    <property type="entry name" value="Nucleotide-diphossugar_trans"/>
</dbReference>
<dbReference type="GO" id="GO:0005789">
    <property type="term" value="C:endoplasmic reticulum membrane"/>
    <property type="evidence" value="ECO:0007669"/>
    <property type="project" value="UniProtKB-SubCell"/>
</dbReference>
<evidence type="ECO:0000313" key="20">
    <source>
        <dbReference type="WBParaSite" id="HPLM_0001510001-mRNA-1"/>
    </source>
</evidence>
<dbReference type="InterPro" id="IPR050757">
    <property type="entry name" value="Collagen_mod_GT25"/>
</dbReference>